<dbReference type="SUPFAM" id="SSF158446">
    <property type="entry name" value="IVS-encoded protein-like"/>
    <property type="match status" value="1"/>
</dbReference>
<sequence length="97" mass="11081">MAIEDRMYDFSVRIAEIVRYLKENDSGFPLCDKLLDCVISAGIFIRKDNYQEAADNLQQISYILEMAVKSGYLTERQSQPILSDCHELLTAVTDAKQ</sequence>
<protein>
    <submittedName>
        <fullName evidence="1">Uncharacterized protein</fullName>
    </submittedName>
</protein>
<evidence type="ECO:0000313" key="2">
    <source>
        <dbReference type="Proteomes" id="UP000247612"/>
    </source>
</evidence>
<name>A0A318KEF9_9FIRM</name>
<organism evidence="1 2">
    <name type="scientific">Dielma fastidiosa</name>
    <dbReference type="NCBI Taxonomy" id="1034346"/>
    <lineage>
        <taxon>Bacteria</taxon>
        <taxon>Bacillati</taxon>
        <taxon>Bacillota</taxon>
        <taxon>Erysipelotrichia</taxon>
        <taxon>Erysipelotrichales</taxon>
        <taxon>Erysipelotrichaceae</taxon>
        <taxon>Dielma</taxon>
    </lineage>
</organism>
<dbReference type="EMBL" id="QJKH01000018">
    <property type="protein sequence ID" value="PXX75286.1"/>
    <property type="molecule type" value="Genomic_DNA"/>
</dbReference>
<dbReference type="STRING" id="1034346.GCA_000313565_03140"/>
<dbReference type="Proteomes" id="UP000247612">
    <property type="component" value="Unassembled WGS sequence"/>
</dbReference>
<keyword evidence="2" id="KW-1185">Reference proteome</keyword>
<reference evidence="1 2" key="1">
    <citation type="submission" date="2018-05" db="EMBL/GenBank/DDBJ databases">
        <title>Genomic Encyclopedia of Type Strains, Phase IV (KMG-IV): sequencing the most valuable type-strain genomes for metagenomic binning, comparative biology and taxonomic classification.</title>
        <authorList>
            <person name="Goeker M."/>
        </authorList>
    </citation>
    <scope>NUCLEOTIDE SEQUENCE [LARGE SCALE GENOMIC DNA]</scope>
    <source>
        <strain evidence="1 2">JC118</strain>
    </source>
</reference>
<gene>
    <name evidence="1" type="ORF">DES51_11816</name>
</gene>
<proteinExistence type="predicted"/>
<comment type="caution">
    <text evidence="1">The sequence shown here is derived from an EMBL/GenBank/DDBJ whole genome shotgun (WGS) entry which is preliminary data.</text>
</comment>
<evidence type="ECO:0000313" key="1">
    <source>
        <dbReference type="EMBL" id="PXX75286.1"/>
    </source>
</evidence>
<dbReference type="OrthoDB" id="3175090at2"/>
<dbReference type="AlphaFoldDB" id="A0A318KEF9"/>
<dbReference type="Gene3D" id="1.20.1440.60">
    <property type="entry name" value="23S rRNA-intervening sequence"/>
    <property type="match status" value="1"/>
</dbReference>
<accession>A0A318KEF9</accession>
<dbReference type="InterPro" id="IPR036583">
    <property type="entry name" value="23S_rRNA_IVS_sf"/>
</dbReference>
<dbReference type="RefSeq" id="WP_022939418.1">
    <property type="nucleotide sequence ID" value="NZ_CABKRQ010000009.1"/>
</dbReference>